<evidence type="ECO:0000313" key="3">
    <source>
        <dbReference type="Proteomes" id="UP000032552"/>
    </source>
</evidence>
<evidence type="ECO:0000313" key="2">
    <source>
        <dbReference type="EMBL" id="GAN37850.1"/>
    </source>
</evidence>
<comment type="caution">
    <text evidence="2">The sequence shown here is derived from an EMBL/GenBank/DDBJ whole genome shotgun (WGS) entry which is preliminary data.</text>
</comment>
<evidence type="ECO:0000259" key="1">
    <source>
        <dbReference type="Pfam" id="PF12724"/>
    </source>
</evidence>
<dbReference type="EMBL" id="BAYM01000381">
    <property type="protein sequence ID" value="GAN37850.1"/>
    <property type="molecule type" value="Genomic_DNA"/>
</dbReference>
<dbReference type="Proteomes" id="UP000032552">
    <property type="component" value="Unassembled WGS sequence"/>
</dbReference>
<dbReference type="InterPro" id="IPR026816">
    <property type="entry name" value="Flavodoxin_dom"/>
</dbReference>
<dbReference type="SUPFAM" id="SSF52218">
    <property type="entry name" value="Flavoproteins"/>
    <property type="match status" value="1"/>
</dbReference>
<dbReference type="Gene3D" id="3.40.50.360">
    <property type="match status" value="1"/>
</dbReference>
<gene>
    <name evidence="2" type="ORF">LC0644_2439</name>
</gene>
<sequence length="163" mass="18584">MEQALVVYASETGFTQRFALGIAQALHCELIDVQFVTTADLQKRKLIIYGGHLVGEKVLGLKAFYREFHQSLPDQLIVFGSGIIRREQVAIKQIKLQYQNRCVMPIDFYYLQGQPKLSQMNLFRRIQTSLALKQLGASHCPAIHETIQPLLRAVMRLLDQANL</sequence>
<accession>A0A0C9P0H4</accession>
<dbReference type="InterPro" id="IPR029039">
    <property type="entry name" value="Flavoprotein-like_sf"/>
</dbReference>
<dbReference type="AlphaFoldDB" id="A0A0C9P0H4"/>
<protein>
    <recommendedName>
        <fullName evidence="1">Flavodoxin domain-containing protein</fullName>
    </recommendedName>
</protein>
<feature type="domain" description="Flavodoxin" evidence="1">
    <location>
        <begin position="5"/>
        <end position="129"/>
    </location>
</feature>
<name>A0A0C9P0H4_LACPA</name>
<dbReference type="RefSeq" id="WP_003583752.1">
    <property type="nucleotide sequence ID" value="NZ_BAYM01000381.1"/>
</dbReference>
<organism evidence="2 3">
    <name type="scientific">Lacticaseibacillus paracasei NRIC 0644</name>
    <dbReference type="NCBI Taxonomy" id="1435038"/>
    <lineage>
        <taxon>Bacteria</taxon>
        <taxon>Bacillati</taxon>
        <taxon>Bacillota</taxon>
        <taxon>Bacilli</taxon>
        <taxon>Lactobacillales</taxon>
        <taxon>Lactobacillaceae</taxon>
        <taxon>Lacticaseibacillus</taxon>
    </lineage>
</organism>
<dbReference type="Pfam" id="PF12724">
    <property type="entry name" value="Flavodoxin_5"/>
    <property type="match status" value="1"/>
</dbReference>
<reference evidence="3" key="1">
    <citation type="submission" date="2014-05" db="EMBL/GenBank/DDBJ databases">
        <title>Whole genome sequencing of Lactobacillus casei NRIC0644.</title>
        <authorList>
            <person name="Atarashi H."/>
            <person name="Yoshida Y."/>
            <person name="Fujimura S."/>
            <person name="Tanaka N."/>
            <person name="Shiwa Y."/>
            <person name="Yoshikawa H."/>
            <person name="Okada S."/>
            <person name="Nakagawa J."/>
        </authorList>
    </citation>
    <scope>NUCLEOTIDE SEQUENCE [LARGE SCALE GENOMIC DNA]</scope>
    <source>
        <strain evidence="3">NRIC0644</strain>
    </source>
</reference>
<proteinExistence type="predicted"/>